<dbReference type="PROSITE" id="PS50105">
    <property type="entry name" value="SAM_DOMAIN"/>
    <property type="match status" value="1"/>
</dbReference>
<feature type="region of interest" description="Disordered" evidence="1">
    <location>
        <begin position="591"/>
        <end position="623"/>
    </location>
</feature>
<keyword evidence="4" id="KW-1185">Reference proteome</keyword>
<protein>
    <recommendedName>
        <fullName evidence="2">SAM domain-containing protein</fullName>
    </recommendedName>
</protein>
<comment type="caution">
    <text evidence="3">The sequence shown here is derived from an EMBL/GenBank/DDBJ whole genome shotgun (WGS) entry which is preliminary data.</text>
</comment>
<dbReference type="Proteomes" id="UP000649328">
    <property type="component" value="Unassembled WGS sequence"/>
</dbReference>
<name>A0A8H7GU62_9ASCO</name>
<dbReference type="AlphaFoldDB" id="A0A8H7GU62"/>
<proteinExistence type="predicted"/>
<evidence type="ECO:0000259" key="2">
    <source>
        <dbReference type="PROSITE" id="PS50105"/>
    </source>
</evidence>
<dbReference type="InterPro" id="IPR001660">
    <property type="entry name" value="SAM"/>
</dbReference>
<evidence type="ECO:0000313" key="3">
    <source>
        <dbReference type="EMBL" id="KAF8003483.1"/>
    </source>
</evidence>
<feature type="region of interest" description="Disordered" evidence="1">
    <location>
        <begin position="30"/>
        <end position="154"/>
    </location>
</feature>
<organism evidence="3 4">
    <name type="scientific">Metschnikowia pulcherrima</name>
    <dbReference type="NCBI Taxonomy" id="27326"/>
    <lineage>
        <taxon>Eukaryota</taxon>
        <taxon>Fungi</taxon>
        <taxon>Dikarya</taxon>
        <taxon>Ascomycota</taxon>
        <taxon>Saccharomycotina</taxon>
        <taxon>Pichiomycetes</taxon>
        <taxon>Metschnikowiaceae</taxon>
        <taxon>Metschnikowia</taxon>
    </lineage>
</organism>
<accession>A0A8H7GU62</accession>
<dbReference type="SUPFAM" id="SSF47769">
    <property type="entry name" value="SAM/Pointed domain"/>
    <property type="match status" value="1"/>
</dbReference>
<gene>
    <name evidence="3" type="ORF">HF325_002728</name>
</gene>
<dbReference type="EMBL" id="JACBPP010000003">
    <property type="protein sequence ID" value="KAF8003483.1"/>
    <property type="molecule type" value="Genomic_DNA"/>
</dbReference>
<feature type="domain" description="SAM" evidence="2">
    <location>
        <begin position="364"/>
        <end position="418"/>
    </location>
</feature>
<evidence type="ECO:0000313" key="4">
    <source>
        <dbReference type="Proteomes" id="UP000649328"/>
    </source>
</evidence>
<reference evidence="3" key="1">
    <citation type="submission" date="2020-10" db="EMBL/GenBank/DDBJ databases">
        <title>The Whole-Genome Sequence of Metschnikowia persimmonesis, a Novel Endophytic Yeast Species Isolated from Medicinal Plant Diospyros kaki Thumb.</title>
        <authorList>
            <person name="Rahmat E."/>
            <person name="Kang Y."/>
        </authorList>
    </citation>
    <scope>NUCLEOTIDE SEQUENCE</scope>
    <source>
        <strain evidence="3">KIOM G15050</strain>
    </source>
</reference>
<evidence type="ECO:0000256" key="1">
    <source>
        <dbReference type="SAM" id="MobiDB-lite"/>
    </source>
</evidence>
<feature type="compositionally biased region" description="Low complexity" evidence="1">
    <location>
        <begin position="50"/>
        <end position="61"/>
    </location>
</feature>
<sequence>MDRPHALRSADLRIVSDDVVQRNLQPQRPAFTQAASSPDSFEFLAPANVPSSGSSGTYSPGLQNAQNSTNRPANDMQIAPPSIPGVRKQGSQSPRSILSPGAYSGPDSGPRLVDLTHPYDKPGLTRSMSRIKSQLPPARRYSSYPSTEPAERVIGSTTSPVSDGFAAKHNVSRPILPPFGNHFSFSEADDSVLDVSPARTNFSLVAKAYTPPLAARPPALTLALTLASTPTISIPDVVTMPPPPAGSVTLILPPKLLDSINSNAIGLIIGAYDHSLSLLALDARTRDTNAYPLQTPAFHNVPPSKNIPETAQEIKQPSHDRQDSQLSAISLASSSTLTSAHTHQQRFVRYVMSTQKSSTHSCRWAMDNVLGWLEGHGFPDNWKETFRRNEISGNRFLELGNYDSASTVWRQLSSTLGVDGDRALVDRFLGLLGAEIQESETALPSQPSQQTAHSFLDVDPYSKLENRKSLSTLWAQTTPTVATKQRPFSYIDPGNPKQLKEHSKFFRKHNRLSSNETVVPPQPSKPAGEASLGLSHLGFKKSGILSTLRKYGGEKAAGIVKQVQSNPTAGKPSHKRMGSGFLNVLQKKDLSQKGPEPLGQNSLGLLPVLPTDESSRSPSSLRSFNVINSDESSATLPLGSSKLSQKLTLEEIVGREFMPVPHEDKPGVGMTILLTRDNNSFVPCRIDESTISHIDVLKKMFVKKLDMLDIGTITIHLTEFGAKCGPPIPEDLFLAALRLGLVTKVKLEQNFRSPDRIGTFSSTSSDSKSFDTSGG</sequence>
<feature type="compositionally biased region" description="Polar residues" evidence="1">
    <location>
        <begin position="62"/>
        <end position="72"/>
    </location>
</feature>
<dbReference type="OrthoDB" id="10339417at2759"/>
<dbReference type="InterPro" id="IPR013761">
    <property type="entry name" value="SAM/pointed_sf"/>
</dbReference>